<dbReference type="Proteomes" id="UP000477680">
    <property type="component" value="Chromosome"/>
</dbReference>
<name>A0A6C0U5F5_9GAMM</name>
<evidence type="ECO:0000256" key="3">
    <source>
        <dbReference type="ARBA" id="ARBA00023163"/>
    </source>
</evidence>
<dbReference type="SMART" id="SM00895">
    <property type="entry name" value="FCD"/>
    <property type="match status" value="1"/>
</dbReference>
<gene>
    <name evidence="5" type="ORF">G3T16_20340</name>
</gene>
<evidence type="ECO:0000259" key="4">
    <source>
        <dbReference type="PROSITE" id="PS50949"/>
    </source>
</evidence>
<evidence type="ECO:0000256" key="2">
    <source>
        <dbReference type="ARBA" id="ARBA00023125"/>
    </source>
</evidence>
<dbReference type="PANTHER" id="PTHR43537">
    <property type="entry name" value="TRANSCRIPTIONAL REGULATOR, GNTR FAMILY"/>
    <property type="match status" value="1"/>
</dbReference>
<accession>A0A6C0U5F5</accession>
<dbReference type="AlphaFoldDB" id="A0A6C0U5F5"/>
<dbReference type="SUPFAM" id="SSF46785">
    <property type="entry name" value="Winged helix' DNA-binding domain"/>
    <property type="match status" value="1"/>
</dbReference>
<keyword evidence="2" id="KW-0238">DNA-binding</keyword>
<dbReference type="PROSITE" id="PS50949">
    <property type="entry name" value="HTH_GNTR"/>
    <property type="match status" value="1"/>
</dbReference>
<evidence type="ECO:0000256" key="1">
    <source>
        <dbReference type="ARBA" id="ARBA00023015"/>
    </source>
</evidence>
<dbReference type="InterPro" id="IPR008920">
    <property type="entry name" value="TF_FadR/GntR_C"/>
</dbReference>
<dbReference type="Pfam" id="PF00392">
    <property type="entry name" value="GntR"/>
    <property type="match status" value="1"/>
</dbReference>
<sequence length="239" mass="26649">MSSAKESPDPQPETLVQNVVKALITYIRDNQLRVGDPILSEGEFGQLLNVSRTVVREAFKALAAMNIIEVSSGRRARVHAFDGSVMALTLSHGLRTQQVTVQQIWDIRRSIEMRAVALACMHRSERTARRLEELAGLMRETHGDIATMTEHDIEFHLTIAEATRNPLYPVLISSLTSAMRETNPIVWQARTKPEERLAVMDWHAAIADAIAARDTAKATEALSRHFDEALRGLVNSGFN</sequence>
<dbReference type="GO" id="GO:0003700">
    <property type="term" value="F:DNA-binding transcription factor activity"/>
    <property type="evidence" value="ECO:0007669"/>
    <property type="project" value="InterPro"/>
</dbReference>
<dbReference type="InterPro" id="IPR000524">
    <property type="entry name" value="Tscrpt_reg_HTH_GntR"/>
</dbReference>
<dbReference type="EMBL" id="CP048711">
    <property type="protein sequence ID" value="QIB67390.1"/>
    <property type="molecule type" value="Genomic_DNA"/>
</dbReference>
<dbReference type="PANTHER" id="PTHR43537:SF5">
    <property type="entry name" value="UXU OPERON TRANSCRIPTIONAL REGULATOR"/>
    <property type="match status" value="1"/>
</dbReference>
<reference evidence="5 6" key="1">
    <citation type="submission" date="2020-02" db="EMBL/GenBank/DDBJ databases">
        <title>Genome sequencing for Kineobactrum sp. M2.</title>
        <authorList>
            <person name="Park S.-J."/>
        </authorList>
    </citation>
    <scope>NUCLEOTIDE SEQUENCE [LARGE SCALE GENOMIC DNA]</scope>
    <source>
        <strain evidence="5 6">M2</strain>
    </source>
</reference>
<proteinExistence type="predicted"/>
<dbReference type="KEGG" id="kim:G3T16_20340"/>
<dbReference type="InterPro" id="IPR011711">
    <property type="entry name" value="GntR_C"/>
</dbReference>
<dbReference type="CDD" id="cd07377">
    <property type="entry name" value="WHTH_GntR"/>
    <property type="match status" value="1"/>
</dbReference>
<protein>
    <submittedName>
        <fullName evidence="5">FadR family transcriptional regulator</fullName>
    </submittedName>
</protein>
<dbReference type="SMART" id="SM00345">
    <property type="entry name" value="HTH_GNTR"/>
    <property type="match status" value="1"/>
</dbReference>
<feature type="domain" description="HTH gntR-type" evidence="4">
    <location>
        <begin position="13"/>
        <end position="81"/>
    </location>
</feature>
<keyword evidence="6" id="KW-1185">Reference proteome</keyword>
<dbReference type="RefSeq" id="WP_163496817.1">
    <property type="nucleotide sequence ID" value="NZ_CP048711.1"/>
</dbReference>
<evidence type="ECO:0000313" key="5">
    <source>
        <dbReference type="EMBL" id="QIB67390.1"/>
    </source>
</evidence>
<dbReference type="SUPFAM" id="SSF48008">
    <property type="entry name" value="GntR ligand-binding domain-like"/>
    <property type="match status" value="1"/>
</dbReference>
<dbReference type="Pfam" id="PF07729">
    <property type="entry name" value="FCD"/>
    <property type="match status" value="1"/>
</dbReference>
<dbReference type="InterPro" id="IPR036390">
    <property type="entry name" value="WH_DNA-bd_sf"/>
</dbReference>
<dbReference type="Gene3D" id="1.10.10.10">
    <property type="entry name" value="Winged helix-like DNA-binding domain superfamily/Winged helix DNA-binding domain"/>
    <property type="match status" value="1"/>
</dbReference>
<evidence type="ECO:0000313" key="6">
    <source>
        <dbReference type="Proteomes" id="UP000477680"/>
    </source>
</evidence>
<keyword evidence="1" id="KW-0805">Transcription regulation</keyword>
<keyword evidence="3" id="KW-0804">Transcription</keyword>
<dbReference type="GO" id="GO:0003677">
    <property type="term" value="F:DNA binding"/>
    <property type="evidence" value="ECO:0007669"/>
    <property type="project" value="UniProtKB-KW"/>
</dbReference>
<dbReference type="Gene3D" id="1.20.120.530">
    <property type="entry name" value="GntR ligand-binding domain-like"/>
    <property type="match status" value="1"/>
</dbReference>
<organism evidence="5 6">
    <name type="scientific">Kineobactrum salinum</name>
    <dbReference type="NCBI Taxonomy" id="2708301"/>
    <lineage>
        <taxon>Bacteria</taxon>
        <taxon>Pseudomonadati</taxon>
        <taxon>Pseudomonadota</taxon>
        <taxon>Gammaproteobacteria</taxon>
        <taxon>Cellvibrionales</taxon>
        <taxon>Halieaceae</taxon>
        <taxon>Kineobactrum</taxon>
    </lineage>
</organism>
<dbReference type="InterPro" id="IPR036388">
    <property type="entry name" value="WH-like_DNA-bd_sf"/>
</dbReference>